<reference evidence="2" key="1">
    <citation type="submission" date="2021-06" db="EMBL/GenBank/DDBJ databases">
        <authorList>
            <person name="Kallberg Y."/>
            <person name="Tangrot J."/>
            <person name="Rosling A."/>
        </authorList>
    </citation>
    <scope>NUCLEOTIDE SEQUENCE</scope>
    <source>
        <strain evidence="2">FL130A</strain>
    </source>
</reference>
<organism evidence="2 3">
    <name type="scientific">Ambispora leptoticha</name>
    <dbReference type="NCBI Taxonomy" id="144679"/>
    <lineage>
        <taxon>Eukaryota</taxon>
        <taxon>Fungi</taxon>
        <taxon>Fungi incertae sedis</taxon>
        <taxon>Mucoromycota</taxon>
        <taxon>Glomeromycotina</taxon>
        <taxon>Glomeromycetes</taxon>
        <taxon>Archaeosporales</taxon>
        <taxon>Ambisporaceae</taxon>
        <taxon>Ambispora</taxon>
    </lineage>
</organism>
<feature type="domain" description="MULE transposase" evidence="1">
    <location>
        <begin position="10"/>
        <end position="97"/>
    </location>
</feature>
<feature type="non-terminal residue" evidence="2">
    <location>
        <position position="1"/>
    </location>
</feature>
<keyword evidence="3" id="KW-1185">Reference proteome</keyword>
<dbReference type="Pfam" id="PF10551">
    <property type="entry name" value="MULE"/>
    <property type="match status" value="1"/>
</dbReference>
<name>A0A9N9N6E9_9GLOM</name>
<dbReference type="Proteomes" id="UP000789508">
    <property type="component" value="Unassembled WGS sequence"/>
</dbReference>
<dbReference type="EMBL" id="CAJVPS010020832">
    <property type="protein sequence ID" value="CAG8705585.1"/>
    <property type="molecule type" value="Genomic_DNA"/>
</dbReference>
<evidence type="ECO:0000313" key="3">
    <source>
        <dbReference type="Proteomes" id="UP000789508"/>
    </source>
</evidence>
<dbReference type="PANTHER" id="PTHR35385">
    <property type="entry name" value="PROTEIN B, PUTATIVE-RELATED-RELATED"/>
    <property type="match status" value="1"/>
</dbReference>
<sequence>TMAVLNVLNTLLTILSTSTSIGSLPLAVILTSDETAYTFLEALNVLKSVMPLTAFNERRPGVGPEVIMMDDCKAEKKALHNTWNKATLLLCVFHFLQAMWRWLWDGKNSINMDDHVIIIGCLKKIVFAKTESKLKEEYRALIINQVYLKYPYFQKHFEAMWNRRKEWAIAFR</sequence>
<dbReference type="PANTHER" id="PTHR35385:SF2">
    <property type="entry name" value="PROTEIN B, PUTATIVE-RELATED"/>
    <property type="match status" value="1"/>
</dbReference>
<dbReference type="OrthoDB" id="6784354at2759"/>
<proteinExistence type="predicted"/>
<accession>A0A9N9N6E9</accession>
<gene>
    <name evidence="2" type="ORF">ALEPTO_LOCUS11730</name>
</gene>
<dbReference type="AlphaFoldDB" id="A0A9N9N6E9"/>
<comment type="caution">
    <text evidence="2">The sequence shown here is derived from an EMBL/GenBank/DDBJ whole genome shotgun (WGS) entry which is preliminary data.</text>
</comment>
<dbReference type="InterPro" id="IPR018289">
    <property type="entry name" value="MULE_transposase_dom"/>
</dbReference>
<evidence type="ECO:0000259" key="1">
    <source>
        <dbReference type="Pfam" id="PF10551"/>
    </source>
</evidence>
<evidence type="ECO:0000313" key="2">
    <source>
        <dbReference type="EMBL" id="CAG8705585.1"/>
    </source>
</evidence>
<protein>
    <submittedName>
        <fullName evidence="2">4201_t:CDS:1</fullName>
    </submittedName>
</protein>